<dbReference type="GO" id="GO:0004143">
    <property type="term" value="F:ATP-dependent diacylglycerol kinase activity"/>
    <property type="evidence" value="ECO:0007669"/>
    <property type="project" value="TreeGrafter"/>
</dbReference>
<keyword evidence="6" id="KW-0443">Lipid metabolism</keyword>
<comment type="caution">
    <text evidence="10">The sequence shown here is derived from an EMBL/GenBank/DDBJ whole genome shotgun (WGS) entry which is preliminary data.</text>
</comment>
<proteinExistence type="inferred from homology"/>
<dbReference type="InterPro" id="IPR017438">
    <property type="entry name" value="ATP-NAD_kinase_N"/>
</dbReference>
<dbReference type="GO" id="GO:0046872">
    <property type="term" value="F:metal ion binding"/>
    <property type="evidence" value="ECO:0007669"/>
    <property type="project" value="UniProtKB-KW"/>
</dbReference>
<comment type="cofactor">
    <cofactor evidence="1">
        <name>Mg(2+)</name>
        <dbReference type="ChEBI" id="CHEBI:18420"/>
    </cofactor>
</comment>
<evidence type="ECO:0000259" key="9">
    <source>
        <dbReference type="PROSITE" id="PS50146"/>
    </source>
</evidence>
<keyword evidence="3" id="KW-0444">Lipid biosynthesis</keyword>
<dbReference type="InterPro" id="IPR001206">
    <property type="entry name" value="Diacylglycerol_kinase_cat_dom"/>
</dbReference>
<dbReference type="GO" id="GO:0005886">
    <property type="term" value="C:plasma membrane"/>
    <property type="evidence" value="ECO:0007669"/>
    <property type="project" value="TreeGrafter"/>
</dbReference>
<evidence type="ECO:0000256" key="6">
    <source>
        <dbReference type="ARBA" id="ARBA00023098"/>
    </source>
</evidence>
<evidence type="ECO:0000256" key="2">
    <source>
        <dbReference type="ARBA" id="ARBA00005983"/>
    </source>
</evidence>
<dbReference type="PANTHER" id="PTHR12358:SF106">
    <property type="entry name" value="LIPID KINASE YEGS"/>
    <property type="match status" value="1"/>
</dbReference>
<evidence type="ECO:0000256" key="8">
    <source>
        <dbReference type="ARBA" id="ARBA00023264"/>
    </source>
</evidence>
<dbReference type="PROSITE" id="PS50146">
    <property type="entry name" value="DAGK"/>
    <property type="match status" value="1"/>
</dbReference>
<dbReference type="Pfam" id="PF00781">
    <property type="entry name" value="DAGK_cat"/>
    <property type="match status" value="1"/>
</dbReference>
<keyword evidence="5" id="KW-0460">Magnesium</keyword>
<keyword evidence="10" id="KW-0418">Kinase</keyword>
<dbReference type="NCBIfam" id="TIGR00147">
    <property type="entry name" value="YegS/Rv2252/BmrU family lipid kinase"/>
    <property type="match status" value="1"/>
</dbReference>
<dbReference type="EMBL" id="JASCXW010000018">
    <property type="protein sequence ID" value="MDI6453125.1"/>
    <property type="molecule type" value="Genomic_DNA"/>
</dbReference>
<evidence type="ECO:0000256" key="7">
    <source>
        <dbReference type="ARBA" id="ARBA00023209"/>
    </source>
</evidence>
<dbReference type="InterPro" id="IPR005218">
    <property type="entry name" value="Diacylglycerol/lipid_kinase"/>
</dbReference>
<keyword evidence="7" id="KW-0594">Phospholipid biosynthesis</keyword>
<dbReference type="InterPro" id="IPR050187">
    <property type="entry name" value="Lipid_Phosphate_FormReg"/>
</dbReference>
<dbReference type="Gene3D" id="3.40.50.10330">
    <property type="entry name" value="Probable inorganic polyphosphate/atp-NAD kinase, domain 1"/>
    <property type="match status" value="1"/>
</dbReference>
<keyword evidence="10" id="KW-0808">Transferase</keyword>
<evidence type="ECO:0000313" key="10">
    <source>
        <dbReference type="EMBL" id="MDI6453125.1"/>
    </source>
</evidence>
<dbReference type="Proteomes" id="UP001431532">
    <property type="component" value="Unassembled WGS sequence"/>
</dbReference>
<dbReference type="InterPro" id="IPR016064">
    <property type="entry name" value="NAD/diacylglycerol_kinase_sf"/>
</dbReference>
<comment type="similarity">
    <text evidence="2">Belongs to the diacylglycerol/lipid kinase family.</text>
</comment>
<evidence type="ECO:0000256" key="1">
    <source>
        <dbReference type="ARBA" id="ARBA00001946"/>
    </source>
</evidence>
<keyword evidence="4" id="KW-0479">Metal-binding</keyword>
<gene>
    <name evidence="10" type="ORF">QJ521_06090</name>
</gene>
<evidence type="ECO:0000256" key="3">
    <source>
        <dbReference type="ARBA" id="ARBA00022516"/>
    </source>
</evidence>
<dbReference type="SUPFAM" id="SSF111331">
    <property type="entry name" value="NAD kinase/diacylglycerol kinase-like"/>
    <property type="match status" value="1"/>
</dbReference>
<keyword evidence="11" id="KW-1185">Reference proteome</keyword>
<dbReference type="AlphaFoldDB" id="A0AAW6U8S9"/>
<accession>A0AAW6U8S9</accession>
<protein>
    <submittedName>
        <fullName evidence="10">Diacylglycerol kinase family lipid kinase</fullName>
    </submittedName>
</protein>
<dbReference type="Gene3D" id="2.60.200.40">
    <property type="match status" value="1"/>
</dbReference>
<organism evidence="10 11">
    <name type="scientific">Peloplasma aerotolerans</name>
    <dbReference type="NCBI Taxonomy" id="3044389"/>
    <lineage>
        <taxon>Bacteria</taxon>
        <taxon>Bacillati</taxon>
        <taxon>Mycoplasmatota</taxon>
        <taxon>Mollicutes</taxon>
        <taxon>Acholeplasmatales</taxon>
        <taxon>Acholeplasmataceae</taxon>
        <taxon>Peloplasma</taxon>
    </lineage>
</organism>
<name>A0AAW6U8S9_9MOLU</name>
<dbReference type="GO" id="GO:0005524">
    <property type="term" value="F:ATP binding"/>
    <property type="evidence" value="ECO:0007669"/>
    <property type="project" value="InterPro"/>
</dbReference>
<sequence>MKFLLMYNPVSGRANFKSNLAKIIKEFSKTNHEIDIYESKEPKDLEKVSAIESKHYDVFLVAGGDGTVNEVLNGMMNSEKKPILGLLPSGTANDIAAILGINKNIKRSLKIYFNEKPVEMDVNQLNERYFLYTVASGILSRISYDVTRRHIKKYGYFAYVIEAMKDFSHDYRYPVKVKYDHQYLSCECVMILGLSTNRVGGMSLVNFSESKLNDGLFELRFFKRAKSFWRFRLLSSFIRGGKKLREDIHLVSSKFEIETSSNVEWNVDGEYACKGNIVIKTQKKAIKVFASPKRKKRYF</sequence>
<feature type="domain" description="DAGKc" evidence="9">
    <location>
        <begin position="1"/>
        <end position="129"/>
    </location>
</feature>
<reference evidence="10" key="1">
    <citation type="submission" date="2023-05" db="EMBL/GenBank/DDBJ databases">
        <title>Mariniplasma microaerophilum sp. nov., a novel anaerobic mollicute isolated from terrestrial mud volcano, Taman Peninsula, Russia.</title>
        <authorList>
            <person name="Khomyakova M.A."/>
            <person name="Merkel A.Y."/>
            <person name="Slobodkin A.I."/>
        </authorList>
    </citation>
    <scope>NUCLEOTIDE SEQUENCE</scope>
    <source>
        <strain evidence="10">M4Ah</strain>
    </source>
</reference>
<evidence type="ECO:0000256" key="4">
    <source>
        <dbReference type="ARBA" id="ARBA00022723"/>
    </source>
</evidence>
<evidence type="ECO:0000256" key="5">
    <source>
        <dbReference type="ARBA" id="ARBA00022842"/>
    </source>
</evidence>
<evidence type="ECO:0000313" key="11">
    <source>
        <dbReference type="Proteomes" id="UP001431532"/>
    </source>
</evidence>
<dbReference type="PANTHER" id="PTHR12358">
    <property type="entry name" value="SPHINGOSINE KINASE"/>
    <property type="match status" value="1"/>
</dbReference>
<keyword evidence="8" id="KW-1208">Phospholipid metabolism</keyword>
<dbReference type="RefSeq" id="WP_282839554.1">
    <property type="nucleotide sequence ID" value="NZ_JASCXW010000018.1"/>
</dbReference>
<dbReference type="GO" id="GO:0008654">
    <property type="term" value="P:phospholipid biosynthetic process"/>
    <property type="evidence" value="ECO:0007669"/>
    <property type="project" value="UniProtKB-KW"/>
</dbReference>
<dbReference type="SMART" id="SM00046">
    <property type="entry name" value="DAGKc"/>
    <property type="match status" value="1"/>
</dbReference>